<organism evidence="1 2">
    <name type="scientific">Streptomyces nanshensis</name>
    <dbReference type="NCBI Taxonomy" id="518642"/>
    <lineage>
        <taxon>Bacteria</taxon>
        <taxon>Bacillati</taxon>
        <taxon>Actinomycetota</taxon>
        <taxon>Actinomycetes</taxon>
        <taxon>Kitasatosporales</taxon>
        <taxon>Streptomycetaceae</taxon>
        <taxon>Streptomyces</taxon>
    </lineage>
</organism>
<evidence type="ECO:0000313" key="1">
    <source>
        <dbReference type="EMBL" id="OEV09933.1"/>
    </source>
</evidence>
<evidence type="ECO:0000313" key="2">
    <source>
        <dbReference type="Proteomes" id="UP000176005"/>
    </source>
</evidence>
<dbReference type="RefSeq" id="WP_070018252.1">
    <property type="nucleotide sequence ID" value="NZ_LJGW01000335.1"/>
</dbReference>
<protein>
    <submittedName>
        <fullName evidence="1">Uncharacterized protein</fullName>
    </submittedName>
</protein>
<dbReference type="EMBL" id="LJGW01000335">
    <property type="protein sequence ID" value="OEV09933.1"/>
    <property type="molecule type" value="Genomic_DNA"/>
</dbReference>
<dbReference type="AlphaFoldDB" id="A0A1E7L1J6"/>
<accession>A0A1E7L1J6</accession>
<dbReference type="Proteomes" id="UP000176005">
    <property type="component" value="Unassembled WGS sequence"/>
</dbReference>
<comment type="caution">
    <text evidence="1">The sequence shown here is derived from an EMBL/GenBank/DDBJ whole genome shotgun (WGS) entry which is preliminary data.</text>
</comment>
<proteinExistence type="predicted"/>
<name>A0A1E7L1J6_9ACTN</name>
<gene>
    <name evidence="1" type="ORF">AN218_19865</name>
</gene>
<keyword evidence="2" id="KW-1185">Reference proteome</keyword>
<sequence>MSNEDQKHPDGPFAPPVVRALRAWLPENGYTDSDRFRYAVQTAHSSQARLTLRSVEDYRCDRCVRRGPGVLARLAGSCSGCERAENSKKMELRVAAERLEKALRDHFTFSDPDLVPGHRSTRWAIETAHREVSFYLDSVNENGRP</sequence>
<reference evidence="1 2" key="1">
    <citation type="journal article" date="2016" name="Front. Microbiol.">
        <title>Comparative Genomics Analysis of Streptomyces Species Reveals Their Adaptation to the Marine Environment and Their Diversity at the Genomic Level.</title>
        <authorList>
            <person name="Tian X."/>
            <person name="Zhang Z."/>
            <person name="Yang T."/>
            <person name="Chen M."/>
            <person name="Li J."/>
            <person name="Chen F."/>
            <person name="Yang J."/>
            <person name="Li W."/>
            <person name="Zhang B."/>
            <person name="Zhang Z."/>
            <person name="Wu J."/>
            <person name="Zhang C."/>
            <person name="Long L."/>
            <person name="Xiao J."/>
        </authorList>
    </citation>
    <scope>NUCLEOTIDE SEQUENCE [LARGE SCALE GENOMIC DNA]</scope>
    <source>
        <strain evidence="1 2">SCSIO 10429</strain>
    </source>
</reference>